<evidence type="ECO:0000256" key="1">
    <source>
        <dbReference type="ARBA" id="ARBA00009500"/>
    </source>
</evidence>
<dbReference type="AlphaFoldDB" id="A0A835LKJ6"/>
<dbReference type="Gene3D" id="3.30.497.10">
    <property type="entry name" value="Antithrombin, subunit I, domain 2"/>
    <property type="match status" value="1"/>
</dbReference>
<dbReference type="PANTHER" id="PTHR11461:SF211">
    <property type="entry name" value="GH10112P-RELATED"/>
    <property type="match status" value="1"/>
</dbReference>
<reference evidence="4 5" key="1">
    <citation type="submission" date="2020-10" db="EMBL/GenBank/DDBJ databases">
        <title>The Coptis chinensis genome and diversification of protoberbering-type alkaloids.</title>
        <authorList>
            <person name="Wang B."/>
            <person name="Shu S."/>
            <person name="Song C."/>
            <person name="Liu Y."/>
        </authorList>
    </citation>
    <scope>NUCLEOTIDE SEQUENCE [LARGE SCALE GENOMIC DNA]</scope>
    <source>
        <strain evidence="4">HL-2020</strain>
        <tissue evidence="4">Leaf</tissue>
    </source>
</reference>
<comment type="caution">
    <text evidence="4">The sequence shown here is derived from an EMBL/GenBank/DDBJ whole genome shotgun (WGS) entry which is preliminary data.</text>
</comment>
<accession>A0A835LKJ6</accession>
<dbReference type="Proteomes" id="UP000631114">
    <property type="component" value="Unassembled WGS sequence"/>
</dbReference>
<dbReference type="InterPro" id="IPR042178">
    <property type="entry name" value="Serpin_sf_1"/>
</dbReference>
<dbReference type="SUPFAM" id="SSF56574">
    <property type="entry name" value="Serpins"/>
    <property type="match status" value="1"/>
</dbReference>
<name>A0A835LKJ6_9MAGN</name>
<dbReference type="EMBL" id="JADFTS010000007">
    <property type="protein sequence ID" value="KAF9598285.1"/>
    <property type="molecule type" value="Genomic_DNA"/>
</dbReference>
<feature type="domain" description="Serpin" evidence="3">
    <location>
        <begin position="2"/>
        <end position="281"/>
    </location>
</feature>
<dbReference type="InterPro" id="IPR023795">
    <property type="entry name" value="Serpin_CS"/>
</dbReference>
<dbReference type="InterPro" id="IPR042185">
    <property type="entry name" value="Serpin_sf_2"/>
</dbReference>
<comment type="similarity">
    <text evidence="1 2">Belongs to the serpin family.</text>
</comment>
<keyword evidence="5" id="KW-1185">Reference proteome</keyword>
<evidence type="ECO:0000313" key="5">
    <source>
        <dbReference type="Proteomes" id="UP000631114"/>
    </source>
</evidence>
<dbReference type="SMART" id="SM00093">
    <property type="entry name" value="SERPIN"/>
    <property type="match status" value="1"/>
</dbReference>
<organism evidence="4 5">
    <name type="scientific">Coptis chinensis</name>
    <dbReference type="NCBI Taxonomy" id="261450"/>
    <lineage>
        <taxon>Eukaryota</taxon>
        <taxon>Viridiplantae</taxon>
        <taxon>Streptophyta</taxon>
        <taxon>Embryophyta</taxon>
        <taxon>Tracheophyta</taxon>
        <taxon>Spermatophyta</taxon>
        <taxon>Magnoliopsida</taxon>
        <taxon>Ranunculales</taxon>
        <taxon>Ranunculaceae</taxon>
        <taxon>Coptidoideae</taxon>
        <taxon>Coptis</taxon>
    </lineage>
</organism>
<dbReference type="PANTHER" id="PTHR11461">
    <property type="entry name" value="SERINE PROTEASE INHIBITOR, SERPIN"/>
    <property type="match status" value="1"/>
</dbReference>
<dbReference type="Gene3D" id="6.20.40.10">
    <property type="match status" value="1"/>
</dbReference>
<evidence type="ECO:0000259" key="3">
    <source>
        <dbReference type="SMART" id="SM00093"/>
    </source>
</evidence>
<dbReference type="Pfam" id="PF00079">
    <property type="entry name" value="Serpin"/>
    <property type="match status" value="2"/>
</dbReference>
<evidence type="ECO:0000313" key="4">
    <source>
        <dbReference type="EMBL" id="KAF9598285.1"/>
    </source>
</evidence>
<dbReference type="InterPro" id="IPR036186">
    <property type="entry name" value="Serpin_sf"/>
</dbReference>
<dbReference type="OrthoDB" id="1063785at2759"/>
<gene>
    <name evidence="4" type="ORF">IFM89_026552</name>
</gene>
<dbReference type="InterPro" id="IPR023796">
    <property type="entry name" value="Serpin_dom"/>
</dbReference>
<sequence>MFLEAENLNDLNSVATKLIDTLTGSTQGGPMLSFVPGVWIEQSYLLEQTFKTIAETVNCQHEAKEVTEKVNKWAKDATNGLIQSVLPHPLLPTTRFVLANALYFKGRWSQSFNKMFTRDSKFFLLDGNSMEVPFMTSHEMQFISTFDDCKVVRLPYKKSIAHKAAFSMYVILPYNRYGLWPLLEKGIGLKMIFSDQAEFNKMVRGAKPAMGLKVSQICHKSFFEVNEEGTEAAAVTAISGPMGCLSLPPPPVDFVADRPFMFLVRDDKSEMVLFMGHVINPLLG</sequence>
<protein>
    <recommendedName>
        <fullName evidence="3">Serpin domain-containing protein</fullName>
    </recommendedName>
</protein>
<dbReference type="GO" id="GO:0004867">
    <property type="term" value="F:serine-type endopeptidase inhibitor activity"/>
    <property type="evidence" value="ECO:0007669"/>
    <property type="project" value="InterPro"/>
</dbReference>
<dbReference type="GO" id="GO:0005615">
    <property type="term" value="C:extracellular space"/>
    <property type="evidence" value="ECO:0007669"/>
    <property type="project" value="InterPro"/>
</dbReference>
<evidence type="ECO:0000256" key="2">
    <source>
        <dbReference type="RuleBase" id="RU000411"/>
    </source>
</evidence>
<dbReference type="InterPro" id="IPR000215">
    <property type="entry name" value="Serpin_fam"/>
</dbReference>
<dbReference type="PROSITE" id="PS00284">
    <property type="entry name" value="SERPIN"/>
    <property type="match status" value="1"/>
</dbReference>
<dbReference type="Gene3D" id="2.30.39.10">
    <property type="entry name" value="Alpha-1-antitrypsin, domain 1"/>
    <property type="match status" value="2"/>
</dbReference>
<proteinExistence type="inferred from homology"/>